<reference evidence="4 5" key="1">
    <citation type="submission" date="2021-03" db="EMBL/GenBank/DDBJ databases">
        <title>Thiomicrorhabdus sp.nov.,novel sulfur-oxidizing bacteria isolated from coastal sediment.</title>
        <authorList>
            <person name="Liu X."/>
        </authorList>
    </citation>
    <scope>NUCLEOTIDE SEQUENCE [LARGE SCALE GENOMIC DNA]</scope>
    <source>
        <strain evidence="4 5">6S2-11</strain>
    </source>
</reference>
<dbReference type="NCBIfam" id="TIGR00732">
    <property type="entry name" value="dprA"/>
    <property type="match status" value="1"/>
</dbReference>
<dbReference type="PANTHER" id="PTHR43022:SF1">
    <property type="entry name" value="PROTEIN SMF"/>
    <property type="match status" value="1"/>
</dbReference>
<dbReference type="InterPro" id="IPR041614">
    <property type="entry name" value="DprA_WH"/>
</dbReference>
<dbReference type="Gene3D" id="3.40.50.450">
    <property type="match status" value="1"/>
</dbReference>
<name>A0ABS3Q2B6_9GAMM</name>
<dbReference type="EMBL" id="JAGETV010000003">
    <property type="protein sequence ID" value="MBO1926464.1"/>
    <property type="molecule type" value="Genomic_DNA"/>
</dbReference>
<dbReference type="InterPro" id="IPR036388">
    <property type="entry name" value="WH-like_DNA-bd_sf"/>
</dbReference>
<comment type="similarity">
    <text evidence="1">Belongs to the DprA/Smf family.</text>
</comment>
<organism evidence="4 5">
    <name type="scientific">Thiomicrorhabdus marina</name>
    <dbReference type="NCBI Taxonomy" id="2818442"/>
    <lineage>
        <taxon>Bacteria</taxon>
        <taxon>Pseudomonadati</taxon>
        <taxon>Pseudomonadota</taxon>
        <taxon>Gammaproteobacteria</taxon>
        <taxon>Thiotrichales</taxon>
        <taxon>Piscirickettsiaceae</taxon>
        <taxon>Thiomicrorhabdus</taxon>
    </lineage>
</organism>
<dbReference type="PANTHER" id="PTHR43022">
    <property type="entry name" value="PROTEIN SMF"/>
    <property type="match status" value="1"/>
</dbReference>
<dbReference type="Pfam" id="PF02481">
    <property type="entry name" value="DNA_processg_A"/>
    <property type="match status" value="1"/>
</dbReference>
<dbReference type="Gene3D" id="1.10.10.10">
    <property type="entry name" value="Winged helix-like DNA-binding domain superfamily/Winged helix DNA-binding domain"/>
    <property type="match status" value="1"/>
</dbReference>
<evidence type="ECO:0000313" key="5">
    <source>
        <dbReference type="Proteomes" id="UP000664835"/>
    </source>
</evidence>
<dbReference type="Proteomes" id="UP000664835">
    <property type="component" value="Unassembled WGS sequence"/>
</dbReference>
<keyword evidence="5" id="KW-1185">Reference proteome</keyword>
<dbReference type="Pfam" id="PF17782">
    <property type="entry name" value="WHD_DprA"/>
    <property type="match status" value="1"/>
</dbReference>
<evidence type="ECO:0000313" key="4">
    <source>
        <dbReference type="EMBL" id="MBO1926464.1"/>
    </source>
</evidence>
<proteinExistence type="inferred from homology"/>
<evidence type="ECO:0000259" key="2">
    <source>
        <dbReference type="Pfam" id="PF02481"/>
    </source>
</evidence>
<sequence length="375" mass="40370">MSAFSELPQLLRLHQAQPKLEQLQALLQAFGSFSNVLQSSDNEIQKISGFNAWQLQQLQDDIAEPLVAQALAWQEDSSGFPQRWLTYWDSDYPRLLKEIDDAPPILAVRGSVELLNDPQIAVVGSRNASKTGIANALDFASFLSSQGLTITSGLAAGVDAAAHQGGLKGTGKTIAVLGTGLDRVYPAANQALAREIAAEGAMVSEYPLGTRPLAKNFPRRNRIISGLSVGTLVVEASLKSGSLITARTANEQGREVFAIPGSIHNPQAKGCHQLIKQGAKLVESGEDVFAELGALLQLSLLPEEKGKSASSDDKGAQLSESARKLLQFIEFEPVSLDELLVLSKMPLSALQTELMMLELQGQVEKLSAGRWQRLH</sequence>
<accession>A0ABS3Q2B6</accession>
<evidence type="ECO:0000259" key="3">
    <source>
        <dbReference type="Pfam" id="PF17782"/>
    </source>
</evidence>
<protein>
    <submittedName>
        <fullName evidence="4">DNA-processing protein DprA</fullName>
    </submittedName>
</protein>
<dbReference type="InterPro" id="IPR003488">
    <property type="entry name" value="DprA"/>
</dbReference>
<evidence type="ECO:0000256" key="1">
    <source>
        <dbReference type="ARBA" id="ARBA00006525"/>
    </source>
</evidence>
<feature type="domain" description="DprA winged helix" evidence="3">
    <location>
        <begin position="313"/>
        <end position="368"/>
    </location>
</feature>
<comment type="caution">
    <text evidence="4">The sequence shown here is derived from an EMBL/GenBank/DDBJ whole genome shotgun (WGS) entry which is preliminary data.</text>
</comment>
<dbReference type="SUPFAM" id="SSF102405">
    <property type="entry name" value="MCP/YpsA-like"/>
    <property type="match status" value="1"/>
</dbReference>
<dbReference type="InterPro" id="IPR057666">
    <property type="entry name" value="DrpA_SLOG"/>
</dbReference>
<dbReference type="RefSeq" id="WP_208147520.1">
    <property type="nucleotide sequence ID" value="NZ_JAGETV010000003.1"/>
</dbReference>
<gene>
    <name evidence="4" type="primary">dprA</name>
    <name evidence="4" type="ORF">J3998_02660</name>
</gene>
<feature type="domain" description="Smf/DprA SLOG" evidence="2">
    <location>
        <begin position="84"/>
        <end position="292"/>
    </location>
</feature>